<feature type="domain" description="VWFA" evidence="2">
    <location>
        <begin position="45"/>
        <end position="222"/>
    </location>
</feature>
<dbReference type="InterPro" id="IPR036465">
    <property type="entry name" value="vWFA_dom_sf"/>
</dbReference>
<comment type="caution">
    <text evidence="3">The sequence shown here is derived from an EMBL/GenBank/DDBJ whole genome shotgun (WGS) entry which is preliminary data.</text>
</comment>
<keyword evidence="1" id="KW-0732">Signal</keyword>
<dbReference type="RefSeq" id="WP_252850621.1">
    <property type="nucleotide sequence ID" value="NZ_JAMXLR010000004.1"/>
</dbReference>
<accession>A0A9X2F683</accession>
<reference evidence="3" key="1">
    <citation type="submission" date="2022-06" db="EMBL/GenBank/DDBJ databases">
        <title>Aeoliella straminimaris, a novel planctomycete from sediments.</title>
        <authorList>
            <person name="Vitorino I.R."/>
            <person name="Lage O.M."/>
        </authorList>
    </citation>
    <scope>NUCLEOTIDE SEQUENCE</scope>
    <source>
        <strain evidence="3">ICT_H6.2</strain>
    </source>
</reference>
<dbReference type="Gene3D" id="3.40.50.410">
    <property type="entry name" value="von Willebrand factor, type A domain"/>
    <property type="match status" value="1"/>
</dbReference>
<protein>
    <submittedName>
        <fullName evidence="3">VWA domain-containing protein</fullName>
    </submittedName>
</protein>
<dbReference type="SMART" id="SM00327">
    <property type="entry name" value="VWA"/>
    <property type="match status" value="1"/>
</dbReference>
<dbReference type="Pfam" id="PF00092">
    <property type="entry name" value="VWA"/>
    <property type="match status" value="1"/>
</dbReference>
<feature type="signal peptide" evidence="1">
    <location>
        <begin position="1"/>
        <end position="22"/>
    </location>
</feature>
<dbReference type="SUPFAM" id="SSF53300">
    <property type="entry name" value="vWA-like"/>
    <property type="match status" value="1"/>
</dbReference>
<evidence type="ECO:0000313" key="3">
    <source>
        <dbReference type="EMBL" id="MCO6042519.1"/>
    </source>
</evidence>
<organism evidence="3 4">
    <name type="scientific">Aeoliella straminimaris</name>
    <dbReference type="NCBI Taxonomy" id="2954799"/>
    <lineage>
        <taxon>Bacteria</taxon>
        <taxon>Pseudomonadati</taxon>
        <taxon>Planctomycetota</taxon>
        <taxon>Planctomycetia</taxon>
        <taxon>Pirellulales</taxon>
        <taxon>Lacipirellulaceae</taxon>
        <taxon>Aeoliella</taxon>
    </lineage>
</organism>
<dbReference type="CDD" id="cd00198">
    <property type="entry name" value="vWFA"/>
    <property type="match status" value="1"/>
</dbReference>
<name>A0A9X2F683_9BACT</name>
<dbReference type="Proteomes" id="UP001155241">
    <property type="component" value="Unassembled WGS sequence"/>
</dbReference>
<dbReference type="EMBL" id="JAMXLR010000004">
    <property type="protein sequence ID" value="MCO6042519.1"/>
    <property type="molecule type" value="Genomic_DNA"/>
</dbReference>
<gene>
    <name evidence="3" type="ORF">NG895_01230</name>
</gene>
<feature type="chain" id="PRO_5040766116" evidence="1">
    <location>
        <begin position="23"/>
        <end position="393"/>
    </location>
</feature>
<dbReference type="AlphaFoldDB" id="A0A9X2F683"/>
<dbReference type="InterPro" id="IPR002035">
    <property type="entry name" value="VWF_A"/>
</dbReference>
<proteinExistence type="predicted"/>
<evidence type="ECO:0000259" key="2">
    <source>
        <dbReference type="SMART" id="SM00327"/>
    </source>
</evidence>
<keyword evidence="4" id="KW-1185">Reference proteome</keyword>
<sequence>MRAPIACAFLLASLFVSSSGISQETAVRPATHEIAVPAKTTSKPRIEVALLLDTSNSMDGLINQARTKLWKIVNEFESARRDGQRADVYVALYEYGNDRLSAEKGHIRQVVPLTLDLDKISEELFALTTNGGSEYCGQVIEQAVRELEWSDAKADLRCIFIAGNEPFTQGSVDYHDACRAAADKNITVSTIHCGSYDEGVNTMWADGAKLADGSYMHIDANRVEPNIVAPQDEQLAELNKQLNSTYCAYGGDEERKVALARQEAQDTNAAESAPAVASLRSVTKASRLYRNANWDLVDAVNEKKVELAKLDKQQLPEELRDLSTDQLAAHVKKLADQRSGIQEKIKKLASERAKYVAAERAKLAEGDSESLDDAIVESVRQQATANSFEFDER</sequence>
<evidence type="ECO:0000313" key="4">
    <source>
        <dbReference type="Proteomes" id="UP001155241"/>
    </source>
</evidence>
<evidence type="ECO:0000256" key="1">
    <source>
        <dbReference type="SAM" id="SignalP"/>
    </source>
</evidence>